<organism evidence="1 2">
    <name type="scientific">Pieris macdunnoughi</name>
    <dbReference type="NCBI Taxonomy" id="345717"/>
    <lineage>
        <taxon>Eukaryota</taxon>
        <taxon>Metazoa</taxon>
        <taxon>Ecdysozoa</taxon>
        <taxon>Arthropoda</taxon>
        <taxon>Hexapoda</taxon>
        <taxon>Insecta</taxon>
        <taxon>Pterygota</taxon>
        <taxon>Neoptera</taxon>
        <taxon>Endopterygota</taxon>
        <taxon>Lepidoptera</taxon>
        <taxon>Glossata</taxon>
        <taxon>Ditrysia</taxon>
        <taxon>Papilionoidea</taxon>
        <taxon>Pieridae</taxon>
        <taxon>Pierinae</taxon>
        <taxon>Pieris</taxon>
    </lineage>
</organism>
<proteinExistence type="predicted"/>
<name>A0A821V9H8_9NEOP</name>
<gene>
    <name evidence="1" type="ORF">PMACD_LOCUS11397</name>
</gene>
<dbReference type="OrthoDB" id="7483102at2759"/>
<reference evidence="1" key="1">
    <citation type="submission" date="2021-02" db="EMBL/GenBank/DDBJ databases">
        <authorList>
            <person name="Steward A R."/>
        </authorList>
    </citation>
    <scope>NUCLEOTIDE SEQUENCE</scope>
</reference>
<sequence>MQIAGAIGPGRLTPSSPEPAYQGLAYWWSKVFASLISAVKTNRFHEPSNLIIIMVDVRTSWQFPDIVSEDMIECINMGPSIDRLSIEV</sequence>
<protein>
    <submittedName>
        <fullName evidence="1">Uncharacterized protein</fullName>
    </submittedName>
</protein>
<accession>A0A821V9H8</accession>
<dbReference type="AlphaFoldDB" id="A0A821V9H8"/>
<keyword evidence="2" id="KW-1185">Reference proteome</keyword>
<comment type="caution">
    <text evidence="1">The sequence shown here is derived from an EMBL/GenBank/DDBJ whole genome shotgun (WGS) entry which is preliminary data.</text>
</comment>
<dbReference type="EMBL" id="CAJOBZ010000038">
    <property type="protein sequence ID" value="CAF4902309.1"/>
    <property type="molecule type" value="Genomic_DNA"/>
</dbReference>
<evidence type="ECO:0000313" key="1">
    <source>
        <dbReference type="EMBL" id="CAF4902309.1"/>
    </source>
</evidence>
<evidence type="ECO:0000313" key="2">
    <source>
        <dbReference type="Proteomes" id="UP000663880"/>
    </source>
</evidence>
<dbReference type="Proteomes" id="UP000663880">
    <property type="component" value="Unassembled WGS sequence"/>
</dbReference>